<evidence type="ECO:0000256" key="2">
    <source>
        <dbReference type="ARBA" id="ARBA00022448"/>
    </source>
</evidence>
<dbReference type="PROSITE" id="PS50850">
    <property type="entry name" value="MFS"/>
    <property type="match status" value="1"/>
</dbReference>
<feature type="transmembrane region" description="Helical" evidence="7">
    <location>
        <begin position="193"/>
        <end position="216"/>
    </location>
</feature>
<feature type="transmembrane region" description="Helical" evidence="7">
    <location>
        <begin position="441"/>
        <end position="468"/>
    </location>
</feature>
<feature type="transmembrane region" description="Helical" evidence="7">
    <location>
        <begin position="506"/>
        <end position="530"/>
    </location>
</feature>
<feature type="transmembrane region" description="Helical" evidence="7">
    <location>
        <begin position="389"/>
        <end position="406"/>
    </location>
</feature>
<dbReference type="Proteomes" id="UP001497623">
    <property type="component" value="Unassembled WGS sequence"/>
</dbReference>
<dbReference type="InterPro" id="IPR020846">
    <property type="entry name" value="MFS_dom"/>
</dbReference>
<dbReference type="InterPro" id="IPR005829">
    <property type="entry name" value="Sugar_transporter_CS"/>
</dbReference>
<feature type="transmembrane region" description="Helical" evidence="7">
    <location>
        <begin position="167"/>
        <end position="187"/>
    </location>
</feature>
<evidence type="ECO:0000256" key="3">
    <source>
        <dbReference type="ARBA" id="ARBA00022692"/>
    </source>
</evidence>
<dbReference type="PANTHER" id="PTHR23503">
    <property type="entry name" value="SOLUTE CARRIER FAMILY 2"/>
    <property type="match status" value="1"/>
</dbReference>
<accession>A0AAV2REA0</accession>
<dbReference type="GO" id="GO:0016020">
    <property type="term" value="C:membrane"/>
    <property type="evidence" value="ECO:0007669"/>
    <property type="project" value="UniProtKB-SubCell"/>
</dbReference>
<organism evidence="9 10">
    <name type="scientific">Meganyctiphanes norvegica</name>
    <name type="common">Northern krill</name>
    <name type="synonym">Thysanopoda norvegica</name>
    <dbReference type="NCBI Taxonomy" id="48144"/>
    <lineage>
        <taxon>Eukaryota</taxon>
        <taxon>Metazoa</taxon>
        <taxon>Ecdysozoa</taxon>
        <taxon>Arthropoda</taxon>
        <taxon>Crustacea</taxon>
        <taxon>Multicrustacea</taxon>
        <taxon>Malacostraca</taxon>
        <taxon>Eumalacostraca</taxon>
        <taxon>Eucarida</taxon>
        <taxon>Euphausiacea</taxon>
        <taxon>Euphausiidae</taxon>
        <taxon>Meganyctiphanes</taxon>
    </lineage>
</organism>
<dbReference type="InterPro" id="IPR045263">
    <property type="entry name" value="GLUT"/>
</dbReference>
<feature type="transmembrane region" description="Helical" evidence="7">
    <location>
        <begin position="228"/>
        <end position="251"/>
    </location>
</feature>
<feature type="domain" description="Major facilitator superfamily (MFS) profile" evidence="8">
    <location>
        <begin position="86"/>
        <end position="534"/>
    </location>
</feature>
<dbReference type="EMBL" id="CAXKWB010021789">
    <property type="protein sequence ID" value="CAL4123633.1"/>
    <property type="molecule type" value="Genomic_DNA"/>
</dbReference>
<comment type="subcellular location">
    <subcellularLocation>
        <location evidence="1">Membrane</location>
        <topology evidence="1">Multi-pass membrane protein</topology>
    </subcellularLocation>
</comment>
<keyword evidence="2" id="KW-0813">Transport</keyword>
<feature type="transmembrane region" description="Helical" evidence="7">
    <location>
        <begin position="346"/>
        <end position="369"/>
    </location>
</feature>
<dbReference type="InterPro" id="IPR005828">
    <property type="entry name" value="MFS_sugar_transport-like"/>
</dbReference>
<protein>
    <recommendedName>
        <fullName evidence="8">Major facilitator superfamily (MFS) profile domain-containing protein</fullName>
    </recommendedName>
</protein>
<dbReference type="PANTHER" id="PTHR23503:SF8">
    <property type="entry name" value="FACILITATED GLUCOSE TRANSPORTER PROTEIN 1"/>
    <property type="match status" value="1"/>
</dbReference>
<proteinExistence type="predicted"/>
<feature type="transmembrane region" description="Helical" evidence="7">
    <location>
        <begin position="133"/>
        <end position="155"/>
    </location>
</feature>
<feature type="region of interest" description="Disordered" evidence="6">
    <location>
        <begin position="1"/>
        <end position="70"/>
    </location>
</feature>
<evidence type="ECO:0000256" key="5">
    <source>
        <dbReference type="ARBA" id="ARBA00023136"/>
    </source>
</evidence>
<evidence type="ECO:0000313" key="9">
    <source>
        <dbReference type="EMBL" id="CAL4123633.1"/>
    </source>
</evidence>
<dbReference type="Gene3D" id="1.20.1250.20">
    <property type="entry name" value="MFS general substrate transporter like domains"/>
    <property type="match status" value="1"/>
</dbReference>
<keyword evidence="4 7" id="KW-1133">Transmembrane helix</keyword>
<feature type="transmembrane region" description="Helical" evidence="7">
    <location>
        <begin position="257"/>
        <end position="278"/>
    </location>
</feature>
<evidence type="ECO:0000256" key="6">
    <source>
        <dbReference type="SAM" id="MobiDB-lite"/>
    </source>
</evidence>
<dbReference type="Pfam" id="PF00083">
    <property type="entry name" value="Sugar_tr"/>
    <property type="match status" value="1"/>
</dbReference>
<keyword evidence="3 7" id="KW-0812">Transmembrane</keyword>
<keyword evidence="5 7" id="KW-0472">Membrane</keyword>
<dbReference type="PRINTS" id="PR00171">
    <property type="entry name" value="SUGRTRNSPORT"/>
</dbReference>
<gene>
    <name evidence="9" type="ORF">MNOR_LOCUS24092</name>
</gene>
<feature type="transmembrane region" description="Helical" evidence="7">
    <location>
        <begin position="480"/>
        <end position="500"/>
    </location>
</feature>
<keyword evidence="10" id="KW-1185">Reference proteome</keyword>
<dbReference type="InterPro" id="IPR036259">
    <property type="entry name" value="MFS_trans_sf"/>
</dbReference>
<reference evidence="9 10" key="1">
    <citation type="submission" date="2024-05" db="EMBL/GenBank/DDBJ databases">
        <authorList>
            <person name="Wallberg A."/>
        </authorList>
    </citation>
    <scope>NUCLEOTIDE SEQUENCE [LARGE SCALE GENOMIC DNA]</scope>
</reference>
<evidence type="ECO:0000256" key="7">
    <source>
        <dbReference type="SAM" id="Phobius"/>
    </source>
</evidence>
<evidence type="ECO:0000256" key="4">
    <source>
        <dbReference type="ARBA" id="ARBA00022989"/>
    </source>
</evidence>
<sequence length="571" mass="63157">MGRHSESSNSDNDTENSKEDNSSGNSDPFLGDYDTYLLSNLHPPYSRDSDRGGGHASGSPSNSHKLAAPRQSRIQMKMKPYMVIAVLAPICGSSIPMGFNMGVLNMPQKFIRQWIQHCLLEQYNKVLTDNEEVILWTSVVSTFLVGAMIGALNCSSIADKIGRKKTFLLNHILCFIASTLFTVSAYVNYIEVFVIGRFLSGLCGGIASSLVPIYFSEVFPTQLKGVSGVIHVSGMSFGILLSLIAGMNVIIGSESYWPLLSVITIVGSAGALLVHPFITETPSYSFLKIHSEEKTYNALQKLRSNKNDIEVELSHLKELKAKNNSKSTDEDNWDLKRVLNTPKINILLLNVVILFGSQQLSGINGSWFYSSMIFALAGLKPMHSNLATILASTANWIMGSVSFLIARKFPRRILLLTSITGCVLGLASKSISLYFSQEHILIPYISMVSFLIFILFFCLGLGPLPYIMAVELMPEGPRSVALSLGTSVMWSCNLIVSIAFPLLNYYLGSFSLLVFMSFLICSGIYIFIFLPETFNTKQHTLENSKIKNNSIIVISSNEFEGKNEKKRKLER</sequence>
<dbReference type="PROSITE" id="PS00217">
    <property type="entry name" value="SUGAR_TRANSPORT_2"/>
    <property type="match status" value="1"/>
</dbReference>
<feature type="transmembrane region" description="Helical" evidence="7">
    <location>
        <begin position="413"/>
        <end position="435"/>
    </location>
</feature>
<dbReference type="GO" id="GO:0015149">
    <property type="term" value="F:hexose transmembrane transporter activity"/>
    <property type="evidence" value="ECO:0007669"/>
    <property type="project" value="TreeGrafter"/>
</dbReference>
<dbReference type="AlphaFoldDB" id="A0AAV2REA0"/>
<dbReference type="SUPFAM" id="SSF103473">
    <property type="entry name" value="MFS general substrate transporter"/>
    <property type="match status" value="1"/>
</dbReference>
<comment type="caution">
    <text evidence="9">The sequence shown here is derived from an EMBL/GenBank/DDBJ whole genome shotgun (WGS) entry which is preliminary data.</text>
</comment>
<dbReference type="InterPro" id="IPR003663">
    <property type="entry name" value="Sugar/inositol_transpt"/>
</dbReference>
<evidence type="ECO:0000259" key="8">
    <source>
        <dbReference type="PROSITE" id="PS50850"/>
    </source>
</evidence>
<evidence type="ECO:0000256" key="1">
    <source>
        <dbReference type="ARBA" id="ARBA00004141"/>
    </source>
</evidence>
<feature type="transmembrane region" description="Helical" evidence="7">
    <location>
        <begin position="80"/>
        <end position="99"/>
    </location>
</feature>
<evidence type="ECO:0000313" key="10">
    <source>
        <dbReference type="Proteomes" id="UP001497623"/>
    </source>
</evidence>
<name>A0AAV2REA0_MEGNR</name>